<dbReference type="HOGENOM" id="CLU_023985_0_0_9"/>
<evidence type="ECO:0000313" key="4">
    <source>
        <dbReference type="Proteomes" id="UP000005104"/>
    </source>
</evidence>
<accession>H5XZH0</accession>
<reference evidence="3 4" key="1">
    <citation type="submission" date="2011-11" db="EMBL/GenBank/DDBJ databases">
        <title>The Noncontiguous Finished genome of Desulfosporosinus youngiae DSM 17734.</title>
        <authorList>
            <consortium name="US DOE Joint Genome Institute (JGI-PGF)"/>
            <person name="Lucas S."/>
            <person name="Han J."/>
            <person name="Lapidus A."/>
            <person name="Cheng J.-F."/>
            <person name="Goodwin L."/>
            <person name="Pitluck S."/>
            <person name="Peters L."/>
            <person name="Ovchinnikova G."/>
            <person name="Lu M."/>
            <person name="Land M.L."/>
            <person name="Hauser L."/>
            <person name="Pester M."/>
            <person name="Spring S."/>
            <person name="Ollivier B."/>
            <person name="Rattei T."/>
            <person name="Klenk H.-P."/>
            <person name="Wagner M."/>
            <person name="Loy A."/>
            <person name="Woyke T.J."/>
        </authorList>
    </citation>
    <scope>NUCLEOTIDE SEQUENCE [LARGE SCALE GENOMIC DNA]</scope>
    <source>
        <strain evidence="3 4">DSM 17734</strain>
    </source>
</reference>
<feature type="region of interest" description="Disordered" evidence="1">
    <location>
        <begin position="556"/>
        <end position="590"/>
    </location>
</feature>
<dbReference type="Gene3D" id="3.40.50.12090">
    <property type="match status" value="2"/>
</dbReference>
<dbReference type="eggNOG" id="COG2247">
    <property type="taxonomic scope" value="Bacteria"/>
</dbReference>
<evidence type="ECO:0000256" key="2">
    <source>
        <dbReference type="SAM" id="SignalP"/>
    </source>
</evidence>
<sequence length="710" mass="73478">MSKNIKQKLFQGCLAALVALSTTLIPIVASADTTTAPNTYTRIGGADQYATAALMAQKGWPETADNVVLSAGMNYALVDALAAGPLAAKLQAPILLTDGGDSLNSFAKAELQRLKPQKVYITSGTAVIKPPVINELIAMNITPVPLGGYDQYETSVNIAKELAAQGADISRVILAAGWLSPADALSVAPIAAAQEMPILTTTQGQLPASVKTYLESIKAQVRDSYVVGGSAVVSDTVMGQLPGKVSRCSGLNKYDTNVQILKNFAQDYRNDQVYVANGETLVDALAGVPLAAASGAPFVLVNQQLENATKNFVKLSLSTAKMVALGGEAVVPSAGINTLASNVSYSMDNAKVGSPDAAKPLKIMNTVQISGDNIILENADLEYSVYVKGNNVTLSNLNALGTVFVDPGDNGSATLNGVTAAKIVILSGAKDSIHLNNTIADILTIDSGSEVRVESTGTTSIGSTVARSFSIIDVIGGSVGEVTILSAPGRSPIVELRGTFTQPVVLNNHAQVHLSASAVITDLIANGKASLTVDLGAKVTNFDNQGNTVVITGSGKEAIPAGSTSGGSTQTPPVQSPTTPTTPTTPSVPTSVTLSKLRVITDPANSLGTFKNGAKIDMSGLQDSVNVLGFAMTVDQDCTLQFKVLNDTQNISLRADREKVVTIGDLVIGAEIPEGINMGNLRSIYSTKKVQGKLIIDGKTVGNLTVTLEL</sequence>
<dbReference type="OrthoDB" id="3268939at2"/>
<dbReference type="AlphaFoldDB" id="H5XZH0"/>
<dbReference type="STRING" id="768710.DesyoDRAFT_4936"/>
<dbReference type="Pfam" id="PF04122">
    <property type="entry name" value="CW_binding_2"/>
    <property type="match status" value="3"/>
</dbReference>
<dbReference type="EMBL" id="CM001441">
    <property type="protein sequence ID" value="EHQ91876.1"/>
    <property type="molecule type" value="Genomic_DNA"/>
</dbReference>
<dbReference type="PANTHER" id="PTHR30032:SF8">
    <property type="entry name" value="GERMINATION-SPECIFIC N-ACETYLMURAMOYL-L-ALANINE AMIDASE"/>
    <property type="match status" value="1"/>
</dbReference>
<gene>
    <name evidence="3" type="ORF">DesyoDRAFT_4936</name>
</gene>
<keyword evidence="2" id="KW-0732">Signal</keyword>
<proteinExistence type="predicted"/>
<dbReference type="PANTHER" id="PTHR30032">
    <property type="entry name" value="N-ACETYLMURAMOYL-L-ALANINE AMIDASE-RELATED"/>
    <property type="match status" value="1"/>
</dbReference>
<dbReference type="InterPro" id="IPR007253">
    <property type="entry name" value="Cell_wall-bd_2"/>
</dbReference>
<evidence type="ECO:0000313" key="3">
    <source>
        <dbReference type="EMBL" id="EHQ91876.1"/>
    </source>
</evidence>
<organism evidence="3 4">
    <name type="scientific">Desulfosporosinus youngiae DSM 17734</name>
    <dbReference type="NCBI Taxonomy" id="768710"/>
    <lineage>
        <taxon>Bacteria</taxon>
        <taxon>Bacillati</taxon>
        <taxon>Bacillota</taxon>
        <taxon>Clostridia</taxon>
        <taxon>Eubacteriales</taxon>
        <taxon>Desulfitobacteriaceae</taxon>
        <taxon>Desulfosporosinus</taxon>
    </lineage>
</organism>
<feature type="compositionally biased region" description="Low complexity" evidence="1">
    <location>
        <begin position="568"/>
        <end position="590"/>
    </location>
</feature>
<feature type="signal peptide" evidence="2">
    <location>
        <begin position="1"/>
        <end position="31"/>
    </location>
</feature>
<name>H5XZH0_9FIRM</name>
<dbReference type="InterPro" id="IPR051922">
    <property type="entry name" value="Bact_Sporulation_Assoc"/>
</dbReference>
<keyword evidence="4" id="KW-1185">Reference proteome</keyword>
<protein>
    <submittedName>
        <fullName evidence="3">Cell wall-binding protein</fullName>
    </submittedName>
</protein>
<dbReference type="Proteomes" id="UP000005104">
    <property type="component" value="Chromosome"/>
</dbReference>
<feature type="chain" id="PRO_5003601480" evidence="2">
    <location>
        <begin position="32"/>
        <end position="710"/>
    </location>
</feature>
<dbReference type="RefSeq" id="WP_007787016.1">
    <property type="nucleotide sequence ID" value="NZ_CM001441.1"/>
</dbReference>
<evidence type="ECO:0000256" key="1">
    <source>
        <dbReference type="SAM" id="MobiDB-lite"/>
    </source>
</evidence>